<dbReference type="AlphaFoldDB" id="A0A7W6CID8"/>
<keyword evidence="3" id="KW-1185">Reference proteome</keyword>
<accession>A0A7W6CID8</accession>
<feature type="compositionally biased region" description="Pro residues" evidence="1">
    <location>
        <begin position="35"/>
        <end position="46"/>
    </location>
</feature>
<protein>
    <submittedName>
        <fullName evidence="2">Uncharacterized protein</fullName>
    </submittedName>
</protein>
<name>A0A7W6CID8_9SPHN</name>
<reference evidence="2 3" key="1">
    <citation type="submission" date="2020-08" db="EMBL/GenBank/DDBJ databases">
        <title>Genomic Encyclopedia of Type Strains, Phase IV (KMG-IV): sequencing the most valuable type-strain genomes for metagenomic binning, comparative biology and taxonomic classification.</title>
        <authorList>
            <person name="Goeker M."/>
        </authorList>
    </citation>
    <scope>NUCLEOTIDE SEQUENCE [LARGE SCALE GENOMIC DNA]</scope>
    <source>
        <strain evidence="2 3">DSM 27057</strain>
    </source>
</reference>
<feature type="region of interest" description="Disordered" evidence="1">
    <location>
        <begin position="1"/>
        <end position="46"/>
    </location>
</feature>
<comment type="caution">
    <text evidence="2">The sequence shown here is derived from an EMBL/GenBank/DDBJ whole genome shotgun (WGS) entry which is preliminary data.</text>
</comment>
<organism evidence="2 3">
    <name type="scientific">Novosphingobium sediminicola</name>
    <dbReference type="NCBI Taxonomy" id="563162"/>
    <lineage>
        <taxon>Bacteria</taxon>
        <taxon>Pseudomonadati</taxon>
        <taxon>Pseudomonadota</taxon>
        <taxon>Alphaproteobacteria</taxon>
        <taxon>Sphingomonadales</taxon>
        <taxon>Sphingomonadaceae</taxon>
        <taxon>Novosphingobium</taxon>
    </lineage>
</organism>
<gene>
    <name evidence="2" type="ORF">GGR38_004097</name>
</gene>
<evidence type="ECO:0000256" key="1">
    <source>
        <dbReference type="SAM" id="MobiDB-lite"/>
    </source>
</evidence>
<evidence type="ECO:0000313" key="2">
    <source>
        <dbReference type="EMBL" id="MBB3957123.1"/>
    </source>
</evidence>
<proteinExistence type="predicted"/>
<sequence length="107" mass="11179">MSPPLPPFCEAEPDLDRSARHSPPGSPAYCAEGATPPPLSGVAPPPLPSVDAELAATEMRPVVPVAVLTCFEGQAVFRIVAGEEPALPHGMLFRLRKGQRLVTGGTQ</sequence>
<evidence type="ECO:0000313" key="3">
    <source>
        <dbReference type="Proteomes" id="UP000548867"/>
    </source>
</evidence>
<dbReference type="EMBL" id="JACIDX010000019">
    <property type="protein sequence ID" value="MBB3957123.1"/>
    <property type="molecule type" value="Genomic_DNA"/>
</dbReference>
<dbReference type="Proteomes" id="UP000548867">
    <property type="component" value="Unassembled WGS sequence"/>
</dbReference>